<dbReference type="Gene3D" id="1.10.8.10">
    <property type="entry name" value="DNA helicase RuvA subunit, C-terminal domain"/>
    <property type="match status" value="1"/>
</dbReference>
<evidence type="ECO:0000313" key="4">
    <source>
        <dbReference type="Proteomes" id="UP000193719"/>
    </source>
</evidence>
<dbReference type="Proteomes" id="UP000193719">
    <property type="component" value="Unassembled WGS sequence"/>
</dbReference>
<feature type="compositionally biased region" description="Basic and acidic residues" evidence="1">
    <location>
        <begin position="302"/>
        <end position="325"/>
    </location>
</feature>
<evidence type="ECO:0000259" key="2">
    <source>
        <dbReference type="PROSITE" id="PS50030"/>
    </source>
</evidence>
<sequence>MLQKIKDSKKNHKEKNVTISFWFNLNNGKIFIKTTINKEILKNEEELDIFIIDLMKNYNVPLYMKPTLTEEIRNIIDINKMEKITIKEGKENNEDNIQSLIDSFKNRTVKYNKTSIQPVFPKAYNSLINSKISNLSDILLTMERDYAKEIEKIWETKEKTEADMKASYNQQVEARTGNLSNLMTKHYEDLELIKVTYESQIEEIKNIQKKEYHFFIENLYNNIKSKKDINSFEEIQNDVLFVINCYKEYASKNNSKITSILTNLMSKISKSNIKGKNEVKNENDVLNSPQSISHTGSPLKQTLDDQNDKNNNESDNQEINKDKTIDNQTQNENKKQNKEKQKEKKDNSNVKELLDMGFTNEQAKAALELSKNNLEQAIFYLLEKPFVVEEYIKKEKEKHKELKNTSKNSFNSMLNLTWAEKEKLITSSTTESLLPISRSLSNLNLKSTSLMSMKKLGSFFGSIKDFSSTNLSNEIKQSDEPETFVYDNPSLSEDELSETFTIYYGTQVRMMYNIRIMVQKFENLFRIPKNDEQRFAYFAQTASSLYSDNINGVIVLLTPSDWPKYAMGESANKTLIQQCKRATEFHFDDIEKQLNTIEKTLPKKDGKVILKEGDFFVTCHSNLPLIHVVFHLVVNETYNTTESFSRLKFINGYKNILSYAYKYDINNLTIPLLILPNNQINTIMEKEKKLKVKSFKNSSLNQYIEVLLKNTKVYMIESSRMIKHSLDSSGTEKNSRTLQFILPKIIDNESFYSVVDNVSKIFRTT</sequence>
<evidence type="ECO:0000313" key="3">
    <source>
        <dbReference type="EMBL" id="ORX60921.1"/>
    </source>
</evidence>
<feature type="compositionally biased region" description="Polar residues" evidence="1">
    <location>
        <begin position="284"/>
        <end position="300"/>
    </location>
</feature>
<accession>A0A1Y1VPX2</accession>
<reference evidence="3 4" key="1">
    <citation type="submission" date="2016-08" db="EMBL/GenBank/DDBJ databases">
        <title>Genomes of anaerobic fungi encode conserved fungal cellulosomes for biomass hydrolysis.</title>
        <authorList>
            <consortium name="DOE Joint Genome Institute"/>
            <person name="Haitjema C.H."/>
            <person name="Gilmore S.P."/>
            <person name="Henske J.K."/>
            <person name="Solomon K.V."/>
            <person name="De Groot R."/>
            <person name="Kuo A."/>
            <person name="Mondo S.J."/>
            <person name="Salamov A.A."/>
            <person name="Labutti K."/>
            <person name="Zhao Z."/>
            <person name="Chiniquy J."/>
            <person name="Barry K."/>
            <person name="Brewer H.M."/>
            <person name="Purvine S.O."/>
            <person name="Wright A.T."/>
            <person name="Boxma B."/>
            <person name="Van Alen T."/>
            <person name="Hackstein J.H."/>
            <person name="Baker S.E."/>
            <person name="Grigoriev I.V."/>
            <person name="O'Malley M.A."/>
        </authorList>
    </citation>
    <scope>NUCLEOTIDE SEQUENCE [LARGE SCALE GENOMIC DNA]</scope>
    <source>
        <strain evidence="4">finn</strain>
    </source>
</reference>
<gene>
    <name evidence="3" type="ORF">BCR36DRAFT_340947</name>
</gene>
<name>A0A1Y1VPX2_9FUNG</name>
<feature type="domain" description="UBA" evidence="2">
    <location>
        <begin position="344"/>
        <end position="384"/>
    </location>
</feature>
<feature type="compositionally biased region" description="Basic and acidic residues" evidence="1">
    <location>
        <begin position="332"/>
        <end position="350"/>
    </location>
</feature>
<keyword evidence="4" id="KW-1185">Reference proteome</keyword>
<evidence type="ECO:0000256" key="1">
    <source>
        <dbReference type="SAM" id="MobiDB-lite"/>
    </source>
</evidence>
<feature type="region of interest" description="Disordered" evidence="1">
    <location>
        <begin position="275"/>
        <end position="350"/>
    </location>
</feature>
<comment type="caution">
    <text evidence="3">The sequence shown here is derived from an EMBL/GenBank/DDBJ whole genome shotgun (WGS) entry which is preliminary data.</text>
</comment>
<dbReference type="PROSITE" id="PS50030">
    <property type="entry name" value="UBA"/>
    <property type="match status" value="1"/>
</dbReference>
<dbReference type="GO" id="GO:0005737">
    <property type="term" value="C:cytoplasm"/>
    <property type="evidence" value="ECO:0007669"/>
    <property type="project" value="TreeGrafter"/>
</dbReference>
<dbReference type="STRING" id="1754191.A0A1Y1VPX2"/>
<dbReference type="SUPFAM" id="SSF46934">
    <property type="entry name" value="UBA-like"/>
    <property type="match status" value="1"/>
</dbReference>
<dbReference type="InterPro" id="IPR019311">
    <property type="entry name" value="Fy-3"/>
</dbReference>
<dbReference type="PANTHER" id="PTHR16525">
    <property type="entry name" value="PROTEIN C12ORF4"/>
    <property type="match status" value="1"/>
</dbReference>
<dbReference type="SMART" id="SM00165">
    <property type="entry name" value="UBA"/>
    <property type="match status" value="1"/>
</dbReference>
<dbReference type="InterPro" id="IPR009060">
    <property type="entry name" value="UBA-like_sf"/>
</dbReference>
<proteinExistence type="predicted"/>
<protein>
    <recommendedName>
        <fullName evidence="2">UBA domain-containing protein</fullName>
    </recommendedName>
</protein>
<organism evidence="3 4">
    <name type="scientific">Piromyces finnis</name>
    <dbReference type="NCBI Taxonomy" id="1754191"/>
    <lineage>
        <taxon>Eukaryota</taxon>
        <taxon>Fungi</taxon>
        <taxon>Fungi incertae sedis</taxon>
        <taxon>Chytridiomycota</taxon>
        <taxon>Chytridiomycota incertae sedis</taxon>
        <taxon>Neocallimastigomycetes</taxon>
        <taxon>Neocallimastigales</taxon>
        <taxon>Neocallimastigaceae</taxon>
        <taxon>Piromyces</taxon>
    </lineage>
</organism>
<dbReference type="EMBL" id="MCFH01000001">
    <property type="protein sequence ID" value="ORX60921.1"/>
    <property type="molecule type" value="Genomic_DNA"/>
</dbReference>
<dbReference type="PANTHER" id="PTHR16525:SF0">
    <property type="entry name" value="PROTEIN C12ORF4"/>
    <property type="match status" value="1"/>
</dbReference>
<dbReference type="AlphaFoldDB" id="A0A1Y1VPX2"/>
<reference evidence="3 4" key="2">
    <citation type="submission" date="2016-08" db="EMBL/GenBank/DDBJ databases">
        <title>Pervasive Adenine N6-methylation of Active Genes in Fungi.</title>
        <authorList>
            <consortium name="DOE Joint Genome Institute"/>
            <person name="Mondo S.J."/>
            <person name="Dannebaum R.O."/>
            <person name="Kuo R.C."/>
            <person name="Labutti K."/>
            <person name="Haridas S."/>
            <person name="Kuo A."/>
            <person name="Salamov A."/>
            <person name="Ahrendt S.R."/>
            <person name="Lipzen A."/>
            <person name="Sullivan W."/>
            <person name="Andreopoulos W.B."/>
            <person name="Clum A."/>
            <person name="Lindquist E."/>
            <person name="Daum C."/>
            <person name="Ramamoorthy G.K."/>
            <person name="Gryganskyi A."/>
            <person name="Culley D."/>
            <person name="Magnuson J.K."/>
            <person name="James T.Y."/>
            <person name="O'Malley M.A."/>
            <person name="Stajich J.E."/>
            <person name="Spatafora J.W."/>
            <person name="Visel A."/>
            <person name="Grigoriev I.V."/>
        </authorList>
    </citation>
    <scope>NUCLEOTIDE SEQUENCE [LARGE SCALE GENOMIC DNA]</scope>
    <source>
        <strain evidence="4">finn</strain>
    </source>
</reference>
<dbReference type="InterPro" id="IPR015940">
    <property type="entry name" value="UBA"/>
</dbReference>
<dbReference type="CDD" id="cd14297">
    <property type="entry name" value="UBA2_spUBP14_like"/>
    <property type="match status" value="1"/>
</dbReference>
<dbReference type="Pfam" id="PF10154">
    <property type="entry name" value="Fy-3"/>
    <property type="match status" value="2"/>
</dbReference>
<dbReference type="OrthoDB" id="415359at2759"/>